<sequence>MPAGVITESEFVDTAQMRLRNNPEGFERIARPWAEAVMAVADRRGRFLSPAILRGTSARMILSTPSLAPGPGGADDARRSLLWRIRLRDEQT</sequence>
<accession>A0A1H0VTK8</accession>
<evidence type="ECO:0000313" key="2">
    <source>
        <dbReference type="Proteomes" id="UP000199691"/>
    </source>
</evidence>
<dbReference type="EMBL" id="FNIX01000015">
    <property type="protein sequence ID" value="SDP81436.1"/>
    <property type="molecule type" value="Genomic_DNA"/>
</dbReference>
<reference evidence="2" key="1">
    <citation type="submission" date="2016-10" db="EMBL/GenBank/DDBJ databases">
        <authorList>
            <person name="Varghese N."/>
            <person name="Submissions S."/>
        </authorList>
    </citation>
    <scope>NUCLEOTIDE SEQUENCE [LARGE SCALE GENOMIC DNA]</scope>
    <source>
        <strain evidence="2">CGMCC 4.6609</strain>
    </source>
</reference>
<organism evidence="1 2">
    <name type="scientific">Lentzea jiangxiensis</name>
    <dbReference type="NCBI Taxonomy" id="641025"/>
    <lineage>
        <taxon>Bacteria</taxon>
        <taxon>Bacillati</taxon>
        <taxon>Actinomycetota</taxon>
        <taxon>Actinomycetes</taxon>
        <taxon>Pseudonocardiales</taxon>
        <taxon>Pseudonocardiaceae</taxon>
        <taxon>Lentzea</taxon>
    </lineage>
</organism>
<protein>
    <submittedName>
        <fullName evidence="1">Uncharacterized protein</fullName>
    </submittedName>
</protein>
<gene>
    <name evidence="1" type="ORF">SAMN05421507_115117</name>
</gene>
<keyword evidence="2" id="KW-1185">Reference proteome</keyword>
<evidence type="ECO:0000313" key="1">
    <source>
        <dbReference type="EMBL" id="SDP81436.1"/>
    </source>
</evidence>
<proteinExistence type="predicted"/>
<dbReference type="AlphaFoldDB" id="A0A1H0VTK8"/>
<name>A0A1H0VTK8_9PSEU</name>
<dbReference type="Proteomes" id="UP000199691">
    <property type="component" value="Unassembled WGS sequence"/>
</dbReference>